<dbReference type="Pfam" id="PF05773">
    <property type="entry name" value="RWD"/>
    <property type="match status" value="1"/>
</dbReference>
<dbReference type="SMART" id="SM00591">
    <property type="entry name" value="RWD"/>
    <property type="match status" value="1"/>
</dbReference>
<proteinExistence type="predicted"/>
<dbReference type="AlphaFoldDB" id="A0A9N7YBQ6"/>
<feature type="compositionally biased region" description="Basic and acidic residues" evidence="1">
    <location>
        <begin position="216"/>
        <end position="225"/>
    </location>
</feature>
<dbReference type="PROSITE" id="PS50908">
    <property type="entry name" value="RWD"/>
    <property type="match status" value="1"/>
</dbReference>
<comment type="caution">
    <text evidence="3">The sequence shown here is derived from an EMBL/GenBank/DDBJ whole genome shotgun (WGS) entry which is preliminary data.</text>
</comment>
<reference evidence="3" key="1">
    <citation type="submission" date="2020-03" db="EMBL/GenBank/DDBJ databases">
        <authorList>
            <person name="Weist P."/>
        </authorList>
    </citation>
    <scope>NUCLEOTIDE SEQUENCE</scope>
</reference>
<dbReference type="Proteomes" id="UP001153269">
    <property type="component" value="Unassembled WGS sequence"/>
</dbReference>
<organism evidence="3 4">
    <name type="scientific">Pleuronectes platessa</name>
    <name type="common">European plaice</name>
    <dbReference type="NCBI Taxonomy" id="8262"/>
    <lineage>
        <taxon>Eukaryota</taxon>
        <taxon>Metazoa</taxon>
        <taxon>Chordata</taxon>
        <taxon>Craniata</taxon>
        <taxon>Vertebrata</taxon>
        <taxon>Euteleostomi</taxon>
        <taxon>Actinopterygii</taxon>
        <taxon>Neopterygii</taxon>
        <taxon>Teleostei</taxon>
        <taxon>Neoteleostei</taxon>
        <taxon>Acanthomorphata</taxon>
        <taxon>Carangaria</taxon>
        <taxon>Pleuronectiformes</taxon>
        <taxon>Pleuronectoidei</taxon>
        <taxon>Pleuronectidae</taxon>
        <taxon>Pleuronectes</taxon>
    </lineage>
</organism>
<dbReference type="SUPFAM" id="SSF54495">
    <property type="entry name" value="UBC-like"/>
    <property type="match status" value="1"/>
</dbReference>
<feature type="compositionally biased region" description="Polar residues" evidence="1">
    <location>
        <begin position="147"/>
        <end position="167"/>
    </location>
</feature>
<dbReference type="CDD" id="cd23820">
    <property type="entry name" value="RWD_RNF14"/>
    <property type="match status" value="1"/>
</dbReference>
<dbReference type="Gene3D" id="3.10.110.10">
    <property type="entry name" value="Ubiquitin Conjugating Enzyme"/>
    <property type="match status" value="1"/>
</dbReference>
<protein>
    <recommendedName>
        <fullName evidence="2">RWD domain-containing protein</fullName>
    </recommendedName>
</protein>
<gene>
    <name evidence="3" type="ORF">PLEPLA_LOCUS7747</name>
</gene>
<feature type="region of interest" description="Disordered" evidence="1">
    <location>
        <begin position="144"/>
        <end position="267"/>
    </location>
</feature>
<keyword evidence="4" id="KW-1185">Reference proteome</keyword>
<accession>A0A9N7YBQ6</accession>
<evidence type="ECO:0000313" key="3">
    <source>
        <dbReference type="EMBL" id="CAB1419896.1"/>
    </source>
</evidence>
<name>A0A9N7YBQ6_PLEPL</name>
<evidence type="ECO:0000313" key="4">
    <source>
        <dbReference type="Proteomes" id="UP001153269"/>
    </source>
</evidence>
<evidence type="ECO:0000259" key="2">
    <source>
        <dbReference type="PROSITE" id="PS50908"/>
    </source>
</evidence>
<feature type="compositionally biased region" description="Polar residues" evidence="1">
    <location>
        <begin position="192"/>
        <end position="215"/>
    </location>
</feature>
<dbReference type="InterPro" id="IPR016135">
    <property type="entry name" value="UBQ-conjugating_enzyme/RWD"/>
</dbReference>
<feature type="domain" description="RWD" evidence="2">
    <location>
        <begin position="10"/>
        <end position="130"/>
    </location>
</feature>
<feature type="compositionally biased region" description="Polar residues" evidence="1">
    <location>
        <begin position="226"/>
        <end position="244"/>
    </location>
</feature>
<dbReference type="EMBL" id="CADEAL010000419">
    <property type="protein sequence ID" value="CAB1419896.1"/>
    <property type="molecule type" value="Genomic_DNA"/>
</dbReference>
<dbReference type="InterPro" id="IPR006575">
    <property type="entry name" value="RWD_dom"/>
</dbReference>
<sequence length="298" mass="32727">MTSDLEEQEDELLALLSIFGPEEFVRNESSPAGEIRVSVELPAEFTVALTEGGTVRQYELSFLPPLLLTFELPADYPSSSPPSFTLTCSWMTRSQLSALCAQLTELYQATGGAVVLFSWAQFLREDALKFLDVHTHLELPSDEHSSQHFSLNSQNHNNGDTSESGSTDDLKDAGVSAPSLEVIPAEGPNPPTSDWSIRDSQGAGTLQENSATSQHEFMEDPRPSDDSQPTARESEPSDQILNDLSSEDNKTKPLPLADPDQNPEGFSNERDVFLLASLWPIRGRSITLNQELLLCRCS</sequence>
<evidence type="ECO:0000256" key="1">
    <source>
        <dbReference type="SAM" id="MobiDB-lite"/>
    </source>
</evidence>